<keyword evidence="5" id="KW-1185">Reference proteome</keyword>
<accession>A0A3A8IWL0</accession>
<keyword evidence="2" id="KW-0732">Signal</keyword>
<sequence>MRLFSTTLLSLALLGTVPTACCSSTSSASNSCQGPDVTPTDPGSVQVTQLGAGELNAAGQKWPYQLLKLEVPGRAATYAQWFPPRKPGVSPTVLITKPYDGITWTGEAVDAKWASRGNGLHPDDSEPHHGPGSSPIAFTPTTPEIISGEAFIYLAHDFGVLAVFGRFYAGGDLQNDRDDMNAGMRFLAQTSSVDTTRIGVFGGSWGGYEALYAAADAPASVIPKVGVAVSPLSDFAQEVDYVSRVVPSRVSDPAMRTRYQQFFEPYFRRIFATTGGDPVTTPGADYSRWDAAHLLDKVQTPFLILHDDWDTLIPVEHTRALVSLAPHRYTPLYFQNAGPVNWNTLAPDHGPTLAANGTVLITLSVAHLIVKLGAAEQTLLIPHADGTVRTWLQGVRALQRQDRDVTDVAPRLLELTDPRVQMYEATVGSVQPGAAFVAAQVNAVWGTAFTDATIRAALESGLPTP</sequence>
<dbReference type="OrthoDB" id="5379857at2"/>
<comment type="caution">
    <text evidence="4">The sequence shown here is derived from an EMBL/GenBank/DDBJ whole genome shotgun (WGS) entry which is preliminary data.</text>
</comment>
<dbReference type="Proteomes" id="UP000268094">
    <property type="component" value="Unassembled WGS sequence"/>
</dbReference>
<gene>
    <name evidence="4" type="ORF">D7V88_15130</name>
</gene>
<dbReference type="GO" id="GO:0006508">
    <property type="term" value="P:proteolysis"/>
    <property type="evidence" value="ECO:0007669"/>
    <property type="project" value="InterPro"/>
</dbReference>
<proteinExistence type="predicted"/>
<evidence type="ECO:0000313" key="5">
    <source>
        <dbReference type="Proteomes" id="UP000268094"/>
    </source>
</evidence>
<name>A0A3A8IWL0_9BACT</name>
<dbReference type="EMBL" id="RAVZ01000089">
    <property type="protein sequence ID" value="RKG87939.1"/>
    <property type="molecule type" value="Genomic_DNA"/>
</dbReference>
<dbReference type="InterPro" id="IPR029058">
    <property type="entry name" value="AB_hydrolase_fold"/>
</dbReference>
<feature type="signal peptide" evidence="2">
    <location>
        <begin position="1"/>
        <end position="28"/>
    </location>
</feature>
<evidence type="ECO:0000256" key="2">
    <source>
        <dbReference type="SAM" id="SignalP"/>
    </source>
</evidence>
<dbReference type="Pfam" id="PF00326">
    <property type="entry name" value="Peptidase_S9"/>
    <property type="match status" value="1"/>
</dbReference>
<evidence type="ECO:0000259" key="3">
    <source>
        <dbReference type="Pfam" id="PF00326"/>
    </source>
</evidence>
<dbReference type="AlphaFoldDB" id="A0A3A8IWL0"/>
<dbReference type="RefSeq" id="WP_120541346.1">
    <property type="nucleotide sequence ID" value="NZ_RAVZ01000089.1"/>
</dbReference>
<dbReference type="SUPFAM" id="SSF53474">
    <property type="entry name" value="alpha/beta-Hydrolases"/>
    <property type="match status" value="1"/>
</dbReference>
<dbReference type="InterPro" id="IPR001375">
    <property type="entry name" value="Peptidase_S9_cat"/>
</dbReference>
<protein>
    <recommendedName>
        <fullName evidence="3">Peptidase S9 prolyl oligopeptidase catalytic domain-containing protein</fullName>
    </recommendedName>
</protein>
<evidence type="ECO:0000256" key="1">
    <source>
        <dbReference type="SAM" id="MobiDB-lite"/>
    </source>
</evidence>
<evidence type="ECO:0000313" key="4">
    <source>
        <dbReference type="EMBL" id="RKG87939.1"/>
    </source>
</evidence>
<feature type="region of interest" description="Disordered" evidence="1">
    <location>
        <begin position="114"/>
        <end position="139"/>
    </location>
</feature>
<dbReference type="Gene3D" id="3.40.50.1820">
    <property type="entry name" value="alpha/beta hydrolase"/>
    <property type="match status" value="1"/>
</dbReference>
<feature type="domain" description="Peptidase S9 prolyl oligopeptidase catalytic" evidence="3">
    <location>
        <begin position="174"/>
        <end position="235"/>
    </location>
</feature>
<feature type="chain" id="PRO_5017325273" description="Peptidase S9 prolyl oligopeptidase catalytic domain-containing protein" evidence="2">
    <location>
        <begin position="29"/>
        <end position="465"/>
    </location>
</feature>
<organism evidence="4 5">
    <name type="scientific">Corallococcus terminator</name>
    <dbReference type="NCBI Taxonomy" id="2316733"/>
    <lineage>
        <taxon>Bacteria</taxon>
        <taxon>Pseudomonadati</taxon>
        <taxon>Myxococcota</taxon>
        <taxon>Myxococcia</taxon>
        <taxon>Myxococcales</taxon>
        <taxon>Cystobacterineae</taxon>
        <taxon>Myxococcaceae</taxon>
        <taxon>Corallococcus</taxon>
    </lineage>
</organism>
<reference evidence="5" key="1">
    <citation type="submission" date="2018-09" db="EMBL/GenBank/DDBJ databases">
        <authorList>
            <person name="Livingstone P.G."/>
            <person name="Whitworth D.E."/>
        </authorList>
    </citation>
    <scope>NUCLEOTIDE SEQUENCE [LARGE SCALE GENOMIC DNA]</scope>
    <source>
        <strain evidence="5">CA054A</strain>
    </source>
</reference>
<dbReference type="GO" id="GO:0008236">
    <property type="term" value="F:serine-type peptidase activity"/>
    <property type="evidence" value="ECO:0007669"/>
    <property type="project" value="InterPro"/>
</dbReference>